<dbReference type="PANTHER" id="PTHR43806">
    <property type="entry name" value="PEPTIDASE S8"/>
    <property type="match status" value="1"/>
</dbReference>
<dbReference type="SUPFAM" id="SSF52743">
    <property type="entry name" value="Subtilisin-like"/>
    <property type="match status" value="1"/>
</dbReference>
<dbReference type="GO" id="GO:0004252">
    <property type="term" value="F:serine-type endopeptidase activity"/>
    <property type="evidence" value="ECO:0007669"/>
    <property type="project" value="InterPro"/>
</dbReference>
<reference evidence="8" key="1">
    <citation type="journal article" date="2022" name="Nat. Microbiol.">
        <title>Unique mobile elements and scalable gene flow at the prokaryote-eukaryote boundary revealed by circularized Asgard archaea genomes.</title>
        <authorList>
            <person name="Wu F."/>
            <person name="Speth D.R."/>
            <person name="Philosof A."/>
            <person name="Cremiere A."/>
            <person name="Narayanan A."/>
            <person name="Barco R.A."/>
            <person name="Connon S.A."/>
            <person name="Amend J.P."/>
            <person name="Antoshechkin I.A."/>
            <person name="Orphan V.J."/>
        </authorList>
    </citation>
    <scope>NUCLEOTIDE SEQUENCE</scope>
    <source>
        <strain evidence="8">PM71</strain>
    </source>
</reference>
<keyword evidence="4" id="KW-0720">Serine protease</keyword>
<feature type="active site" description="Charge relay system" evidence="5">
    <location>
        <position position="396"/>
    </location>
</feature>
<dbReference type="EMBL" id="CP084166">
    <property type="protein sequence ID" value="UJG41976.1"/>
    <property type="molecule type" value="Genomic_DNA"/>
</dbReference>
<feature type="active site" description="Charge relay system" evidence="5">
    <location>
        <position position="169"/>
    </location>
</feature>
<evidence type="ECO:0000256" key="5">
    <source>
        <dbReference type="PIRSR" id="PIRSR615500-1"/>
    </source>
</evidence>
<gene>
    <name evidence="8" type="ORF">K9W45_05795</name>
</gene>
<dbReference type="Proteomes" id="UP001201020">
    <property type="component" value="Chromosome"/>
</dbReference>
<dbReference type="SUPFAM" id="SSF52317">
    <property type="entry name" value="Class I glutamine amidotransferase-like"/>
    <property type="match status" value="1"/>
</dbReference>
<keyword evidence="6" id="KW-1133">Transmembrane helix</keyword>
<name>A0A9Y1BNC4_9ARCH</name>
<dbReference type="InterPro" id="IPR029062">
    <property type="entry name" value="Class_I_gatase-like"/>
</dbReference>
<dbReference type="PROSITE" id="PS00136">
    <property type="entry name" value="SUBTILASE_ASP"/>
    <property type="match status" value="1"/>
</dbReference>
<dbReference type="InterPro" id="IPR023827">
    <property type="entry name" value="Peptidase_S8_Asp-AS"/>
</dbReference>
<feature type="active site" description="Charge relay system" evidence="5">
    <location>
        <position position="208"/>
    </location>
</feature>
<keyword evidence="2" id="KW-0645">Protease</keyword>
<dbReference type="InterPro" id="IPR050131">
    <property type="entry name" value="Peptidase_S8_subtilisin-like"/>
</dbReference>
<dbReference type="Pfam" id="PF00082">
    <property type="entry name" value="Peptidase_S8"/>
    <property type="match status" value="1"/>
</dbReference>
<keyword evidence="6" id="KW-0812">Transmembrane</keyword>
<dbReference type="PRINTS" id="PR00723">
    <property type="entry name" value="SUBTILISIN"/>
</dbReference>
<protein>
    <submittedName>
        <fullName evidence="8">S8 family serine peptidase</fullName>
    </submittedName>
</protein>
<accession>A0A9Y1BNC4</accession>
<feature type="domain" description="Peptidase S8/S53" evidence="7">
    <location>
        <begin position="160"/>
        <end position="435"/>
    </location>
</feature>
<dbReference type="AlphaFoldDB" id="A0A9Y1BNC4"/>
<proteinExistence type="inferred from homology"/>
<dbReference type="InterPro" id="IPR015500">
    <property type="entry name" value="Peptidase_S8_subtilisin-rel"/>
</dbReference>
<dbReference type="PROSITE" id="PS51892">
    <property type="entry name" value="SUBTILASE"/>
    <property type="match status" value="1"/>
</dbReference>
<dbReference type="PANTHER" id="PTHR43806:SF65">
    <property type="entry name" value="SERINE PROTEASE APRX"/>
    <property type="match status" value="1"/>
</dbReference>
<keyword evidence="3" id="KW-0378">Hydrolase</keyword>
<dbReference type="GO" id="GO:0006508">
    <property type="term" value="P:proteolysis"/>
    <property type="evidence" value="ECO:0007669"/>
    <property type="project" value="UniProtKB-KW"/>
</dbReference>
<comment type="similarity">
    <text evidence="1">Belongs to the peptidase S8 family.</text>
</comment>
<evidence type="ECO:0000259" key="7">
    <source>
        <dbReference type="Pfam" id="PF00082"/>
    </source>
</evidence>
<sequence length="942" mass="105688">MIAIKKISCTIILVLLLSSEVYGTIYNNQAEQEENKEKMDFTNLKNIFKEKQLLEEFNKAPRNQDFRLFIKPRNYDSRIILLDKGRRANPISIVNGLFATYTKAELLNLINRGLIFSVWNNSQIMIADSEINVSSSLVQNTANFTEMINTTTLWKNNIKGDNVTVAILDTGILKNHPALNTTQDGKNRIIATRNFFDEDSYPTDNNGHGSALAGIIGSNGLFGYPIGVSPNCNFIIGKILTNEGQGTLETLLSGMDWAISQGADIINLSIGKKVESLHAPEIEAVNNAVNKGVIVVSAVGNSRGKLEFGYNSKYTVLSPGIASNVITVGAIDTNEVLYEFSSGGPVTINFNETEGKYLYDFQDVDYWIKPDIVAPGVKINTTTNSLDSTKIVTGTSYSTAVVSGLCALVLSKNKEYKPSIIKSAILNSATKLENNLIFSSNSTIKIIPDIFYQGAGLVNAGHTLDELENIQDFTIWPADFSFLDKKLFINEKKQFYISLFINRPIEHLTINIEGDINKGLTISNLDTLNSSSIGQYNLAFLIDGEKFSSGIHKGEITFVSSVLNITLSLQINIINAKGKVLVDFFEKSPIDYYSLKGTLTSLVRTLRKLQLVTSFLRRDIEQRTLSSLNLLDYDLIILINPNGSTELRDYYSNSDLEALKDYVLPRGNYKGGSLLILPSQSSDFNFIANLTSLFKISLSQTEIEEEFFEFGFTTGQLFSFPNEISEFYIPKPFIVKGENSSVKNYENRFAYVDNRYGGGSLVFVANNVDMFLSSPYLYSTTSEKYITTRFSSKYGNNTKLLENIVYTCRPNYILTSVETDKKEFIKNEKITLKISLKNYHKYISGWTFTITLENEQTYMVPSFQYVDLENGSYFLIIDIEKNNIKPGHYSLVVRSFAGNEKIEVNIITNFSLTPRFVEIPLIVCVIIIIYTQTKKRRVKIKK</sequence>
<evidence type="ECO:0000256" key="1">
    <source>
        <dbReference type="ARBA" id="ARBA00011073"/>
    </source>
</evidence>
<evidence type="ECO:0000256" key="6">
    <source>
        <dbReference type="SAM" id="Phobius"/>
    </source>
</evidence>
<keyword evidence="6" id="KW-0472">Membrane</keyword>
<evidence type="ECO:0000256" key="3">
    <source>
        <dbReference type="ARBA" id="ARBA00022801"/>
    </source>
</evidence>
<evidence type="ECO:0000313" key="8">
    <source>
        <dbReference type="EMBL" id="UJG41976.1"/>
    </source>
</evidence>
<organism evidence="8">
    <name type="scientific">Candidatus Heimdallarchaeum aukensis</name>
    <dbReference type="NCBI Taxonomy" id="2876573"/>
    <lineage>
        <taxon>Archaea</taxon>
        <taxon>Promethearchaeati</taxon>
        <taxon>Candidatus Heimdallarchaeota</taxon>
        <taxon>Candidatus Heimdallarchaeia (ex Rinke et al. 2021) (nom. nud.)</taxon>
        <taxon>Candidatus Heimdallarchaeales</taxon>
        <taxon>Candidatus Heimdallarchaeaceae</taxon>
        <taxon>Candidatus Heimdallarchaeum</taxon>
    </lineage>
</organism>
<dbReference type="InterPro" id="IPR036852">
    <property type="entry name" value="Peptidase_S8/S53_dom_sf"/>
</dbReference>
<evidence type="ECO:0000256" key="4">
    <source>
        <dbReference type="ARBA" id="ARBA00022825"/>
    </source>
</evidence>
<dbReference type="Gene3D" id="3.40.50.200">
    <property type="entry name" value="Peptidase S8/S53 domain"/>
    <property type="match status" value="1"/>
</dbReference>
<feature type="transmembrane region" description="Helical" evidence="6">
    <location>
        <begin position="916"/>
        <end position="933"/>
    </location>
</feature>
<evidence type="ECO:0000256" key="2">
    <source>
        <dbReference type="ARBA" id="ARBA00022670"/>
    </source>
</evidence>
<dbReference type="InterPro" id="IPR000209">
    <property type="entry name" value="Peptidase_S8/S53_dom"/>
</dbReference>